<feature type="domain" description="FAD/NAD(P)-binding" evidence="5">
    <location>
        <begin position="3"/>
        <end position="284"/>
    </location>
</feature>
<evidence type="ECO:0000256" key="3">
    <source>
        <dbReference type="ARBA" id="ARBA00022630"/>
    </source>
</evidence>
<protein>
    <submittedName>
        <fullName evidence="6">Thioredoxin reductase</fullName>
    </submittedName>
</protein>
<dbReference type="SUPFAM" id="SSF51905">
    <property type="entry name" value="FAD/NAD(P)-binding domain"/>
    <property type="match status" value="1"/>
</dbReference>
<keyword evidence="3" id="KW-0285">Flavoprotein</keyword>
<dbReference type="PANTHER" id="PTHR48105">
    <property type="entry name" value="THIOREDOXIN REDUCTASE 1-RELATED-RELATED"/>
    <property type="match status" value="1"/>
</dbReference>
<reference evidence="7" key="1">
    <citation type="submission" date="2016-10" db="EMBL/GenBank/DDBJ databases">
        <authorList>
            <person name="Varghese N."/>
            <person name="Submissions S."/>
        </authorList>
    </citation>
    <scope>NUCLEOTIDE SEQUENCE [LARGE SCALE GENOMIC DNA]</scope>
    <source>
        <strain evidence="7">CGMCC 1.10784</strain>
    </source>
</reference>
<dbReference type="RefSeq" id="WP_091182883.1">
    <property type="nucleotide sequence ID" value="NZ_FOMT01000001.1"/>
</dbReference>
<evidence type="ECO:0000259" key="5">
    <source>
        <dbReference type="Pfam" id="PF07992"/>
    </source>
</evidence>
<name>A0A1I1VD42_9BACL</name>
<dbReference type="GO" id="GO:0016491">
    <property type="term" value="F:oxidoreductase activity"/>
    <property type="evidence" value="ECO:0007669"/>
    <property type="project" value="UniProtKB-KW"/>
</dbReference>
<sequence length="303" mass="33182">MKYDAAIVGGGPAGLNAALVLGRARRKVALFDNSQARNMVTHASHGFITRDGVEPAEFRRIAYEEVLGYPTVQHWETDVTDIRRTKDGFTIYTKAGEQIQARKVILAAGLKEKLPDIEGVADYYGKSLFACPFCDGWELRDQPLVVISDNPMAFHKVKLLQNWSRDVIVCTNGAADILNSDQREQLEARRIRVIDTPIATLTGQNGMLEKVHFTDGSFIERSGGFIDPAQISKIDFKEALGYQTEDNGGIVIDAMGKTTAEGVFAAGDTAYVMPSQLIYAAASGSKAAMSVMGELTEENWQLL</sequence>
<dbReference type="Proteomes" id="UP000198855">
    <property type="component" value="Unassembled WGS sequence"/>
</dbReference>
<dbReference type="AlphaFoldDB" id="A0A1I1VD42"/>
<gene>
    <name evidence="6" type="ORF">SAMN05216378_1525</name>
</gene>
<organism evidence="6 7">
    <name type="scientific">Paenibacillus catalpae</name>
    <dbReference type="NCBI Taxonomy" id="1045775"/>
    <lineage>
        <taxon>Bacteria</taxon>
        <taxon>Bacillati</taxon>
        <taxon>Bacillota</taxon>
        <taxon>Bacilli</taxon>
        <taxon>Bacillales</taxon>
        <taxon>Paenibacillaceae</taxon>
        <taxon>Paenibacillus</taxon>
    </lineage>
</organism>
<evidence type="ECO:0000256" key="4">
    <source>
        <dbReference type="ARBA" id="ARBA00023002"/>
    </source>
</evidence>
<accession>A0A1I1VD42</accession>
<dbReference type="PRINTS" id="PR00469">
    <property type="entry name" value="PNDRDTASEII"/>
</dbReference>
<evidence type="ECO:0000313" key="6">
    <source>
        <dbReference type="EMBL" id="SFD81001.1"/>
    </source>
</evidence>
<dbReference type="InterPro" id="IPR023753">
    <property type="entry name" value="FAD/NAD-binding_dom"/>
</dbReference>
<proteinExistence type="predicted"/>
<dbReference type="STRING" id="1045775.SAMN05216378_1525"/>
<evidence type="ECO:0000313" key="7">
    <source>
        <dbReference type="Proteomes" id="UP000198855"/>
    </source>
</evidence>
<comment type="subunit">
    <text evidence="2">Homodimer.</text>
</comment>
<dbReference type="OrthoDB" id="9806179at2"/>
<comment type="cofactor">
    <cofactor evidence="1">
        <name>FAD</name>
        <dbReference type="ChEBI" id="CHEBI:57692"/>
    </cofactor>
</comment>
<dbReference type="Gene3D" id="3.50.50.60">
    <property type="entry name" value="FAD/NAD(P)-binding domain"/>
    <property type="match status" value="2"/>
</dbReference>
<evidence type="ECO:0000256" key="1">
    <source>
        <dbReference type="ARBA" id="ARBA00001974"/>
    </source>
</evidence>
<keyword evidence="7" id="KW-1185">Reference proteome</keyword>
<evidence type="ECO:0000256" key="2">
    <source>
        <dbReference type="ARBA" id="ARBA00011738"/>
    </source>
</evidence>
<dbReference type="EMBL" id="FOMT01000001">
    <property type="protein sequence ID" value="SFD81001.1"/>
    <property type="molecule type" value="Genomic_DNA"/>
</dbReference>
<dbReference type="InterPro" id="IPR050097">
    <property type="entry name" value="Ferredoxin-NADP_redctase_2"/>
</dbReference>
<dbReference type="Pfam" id="PF07992">
    <property type="entry name" value="Pyr_redox_2"/>
    <property type="match status" value="1"/>
</dbReference>
<keyword evidence="4" id="KW-0560">Oxidoreductase</keyword>
<dbReference type="PRINTS" id="PR00368">
    <property type="entry name" value="FADPNR"/>
</dbReference>
<dbReference type="InterPro" id="IPR036188">
    <property type="entry name" value="FAD/NAD-bd_sf"/>
</dbReference>